<evidence type="ECO:0000313" key="3">
    <source>
        <dbReference type="Proteomes" id="UP000823674"/>
    </source>
</evidence>
<keyword evidence="3" id="KW-1185">Reference proteome</keyword>
<feature type="chain" id="PRO_5045946169" evidence="1">
    <location>
        <begin position="21"/>
        <end position="60"/>
    </location>
</feature>
<proteinExistence type="predicted"/>
<protein>
    <submittedName>
        <fullName evidence="2">Uncharacterized protein</fullName>
    </submittedName>
</protein>
<name>A0ABQ7LFP3_BRACM</name>
<dbReference type="Proteomes" id="UP000823674">
    <property type="component" value="Chromosome A09"/>
</dbReference>
<dbReference type="EMBL" id="JADBGQ010000008">
    <property type="protein sequence ID" value="KAG5384430.1"/>
    <property type="molecule type" value="Genomic_DNA"/>
</dbReference>
<keyword evidence="1" id="KW-0732">Signal</keyword>
<accession>A0ABQ7LFP3</accession>
<reference evidence="2 3" key="1">
    <citation type="submission" date="2021-03" db="EMBL/GenBank/DDBJ databases">
        <authorList>
            <person name="King G.J."/>
            <person name="Bancroft I."/>
            <person name="Baten A."/>
            <person name="Bloomfield J."/>
            <person name="Borpatragohain P."/>
            <person name="He Z."/>
            <person name="Irish N."/>
            <person name="Irwin J."/>
            <person name="Liu K."/>
            <person name="Mauleon R.P."/>
            <person name="Moore J."/>
            <person name="Morris R."/>
            <person name="Ostergaard L."/>
            <person name="Wang B."/>
            <person name="Wells R."/>
        </authorList>
    </citation>
    <scope>NUCLEOTIDE SEQUENCE [LARGE SCALE GENOMIC DNA]</scope>
    <source>
        <strain evidence="2">R-o-18</strain>
        <tissue evidence="2">Leaf</tissue>
    </source>
</reference>
<gene>
    <name evidence="2" type="primary">A09p037260.1_BraROA</name>
    <name evidence="2" type="ORF">IGI04_035900</name>
</gene>
<evidence type="ECO:0000256" key="1">
    <source>
        <dbReference type="SAM" id="SignalP"/>
    </source>
</evidence>
<sequence>MTTMKMSSLLLFSLMVFILGMNVHRRGHVKAPRNAISIVYCWVSNMGDFVIHMGLRFVVA</sequence>
<evidence type="ECO:0000313" key="2">
    <source>
        <dbReference type="EMBL" id="KAG5384430.1"/>
    </source>
</evidence>
<organism evidence="2 3">
    <name type="scientific">Brassica rapa subsp. trilocularis</name>
    <dbReference type="NCBI Taxonomy" id="1813537"/>
    <lineage>
        <taxon>Eukaryota</taxon>
        <taxon>Viridiplantae</taxon>
        <taxon>Streptophyta</taxon>
        <taxon>Embryophyta</taxon>
        <taxon>Tracheophyta</taxon>
        <taxon>Spermatophyta</taxon>
        <taxon>Magnoliopsida</taxon>
        <taxon>eudicotyledons</taxon>
        <taxon>Gunneridae</taxon>
        <taxon>Pentapetalae</taxon>
        <taxon>rosids</taxon>
        <taxon>malvids</taxon>
        <taxon>Brassicales</taxon>
        <taxon>Brassicaceae</taxon>
        <taxon>Brassiceae</taxon>
        <taxon>Brassica</taxon>
    </lineage>
</organism>
<comment type="caution">
    <text evidence="2">The sequence shown here is derived from an EMBL/GenBank/DDBJ whole genome shotgun (WGS) entry which is preliminary data.</text>
</comment>
<feature type="signal peptide" evidence="1">
    <location>
        <begin position="1"/>
        <end position="20"/>
    </location>
</feature>